<comment type="caution">
    <text evidence="1">The sequence shown here is derived from an EMBL/GenBank/DDBJ whole genome shotgun (WGS) entry which is preliminary data.</text>
</comment>
<proteinExistence type="predicted"/>
<evidence type="ECO:0000313" key="1">
    <source>
        <dbReference type="EMBL" id="KAJ8671461.1"/>
    </source>
</evidence>
<dbReference type="Proteomes" id="UP001239111">
    <property type="component" value="Chromosome 3"/>
</dbReference>
<reference evidence="1" key="1">
    <citation type="submission" date="2023-04" db="EMBL/GenBank/DDBJ databases">
        <title>A chromosome-level genome assembly of the parasitoid wasp Eretmocerus hayati.</title>
        <authorList>
            <person name="Zhong Y."/>
            <person name="Liu S."/>
            <person name="Liu Y."/>
        </authorList>
    </citation>
    <scope>NUCLEOTIDE SEQUENCE</scope>
    <source>
        <strain evidence="1">ZJU_SS_LIU_2023</strain>
    </source>
</reference>
<evidence type="ECO:0000313" key="2">
    <source>
        <dbReference type="Proteomes" id="UP001239111"/>
    </source>
</evidence>
<name>A0ACC2NKM7_9HYME</name>
<keyword evidence="2" id="KW-1185">Reference proteome</keyword>
<accession>A0ACC2NKM7</accession>
<protein>
    <submittedName>
        <fullName evidence="1">Uncharacterized protein</fullName>
    </submittedName>
</protein>
<sequence>MTDKIRNLSITFGTGDGEDYTFVAQFKVRGNGDELIGFYYQDKKTATWLLLKSQNDILLPDGSSYHCLRETFIARGSEDANRIISLTLSNLQLQMDTDSFGKVIDCTGFMSIPIWTGIFVTIILAVIVIWGLTMIVDIRTMDHFDDPKSKTIAISAQE</sequence>
<organism evidence="1 2">
    <name type="scientific">Eretmocerus hayati</name>
    <dbReference type="NCBI Taxonomy" id="131215"/>
    <lineage>
        <taxon>Eukaryota</taxon>
        <taxon>Metazoa</taxon>
        <taxon>Ecdysozoa</taxon>
        <taxon>Arthropoda</taxon>
        <taxon>Hexapoda</taxon>
        <taxon>Insecta</taxon>
        <taxon>Pterygota</taxon>
        <taxon>Neoptera</taxon>
        <taxon>Endopterygota</taxon>
        <taxon>Hymenoptera</taxon>
        <taxon>Apocrita</taxon>
        <taxon>Proctotrupomorpha</taxon>
        <taxon>Chalcidoidea</taxon>
        <taxon>Aphelinidae</taxon>
        <taxon>Aphelininae</taxon>
        <taxon>Eretmocerus</taxon>
    </lineage>
</organism>
<dbReference type="EMBL" id="CM056743">
    <property type="protein sequence ID" value="KAJ8671461.1"/>
    <property type="molecule type" value="Genomic_DNA"/>
</dbReference>
<gene>
    <name evidence="1" type="ORF">QAD02_002720</name>
</gene>